<dbReference type="STRING" id="9244.A0A091J0L4"/>
<proteinExistence type="predicted"/>
<dbReference type="GO" id="GO:0031499">
    <property type="term" value="C:TRAMP complex"/>
    <property type="evidence" value="ECO:0007669"/>
    <property type="project" value="TreeGrafter"/>
</dbReference>
<evidence type="ECO:0000313" key="8">
    <source>
        <dbReference type="EMBL" id="KFP05346.1"/>
    </source>
</evidence>
<keyword evidence="5" id="KW-0862">Zinc</keyword>
<dbReference type="PANTHER" id="PTHR46543">
    <property type="entry name" value="ZINC FINGER CCHC DOMAIN-CONTAINING PROTEIN 7"/>
    <property type="match status" value="1"/>
</dbReference>
<dbReference type="GO" id="GO:0071031">
    <property type="term" value="P:nuclear mRNA surveillance of mRNA 3'-end processing"/>
    <property type="evidence" value="ECO:0007669"/>
    <property type="project" value="TreeGrafter"/>
</dbReference>
<dbReference type="GO" id="GO:0003723">
    <property type="term" value="F:RNA binding"/>
    <property type="evidence" value="ECO:0007669"/>
    <property type="project" value="TreeGrafter"/>
</dbReference>
<feature type="compositionally biased region" description="Acidic residues" evidence="7">
    <location>
        <begin position="1"/>
        <end position="11"/>
    </location>
</feature>
<gene>
    <name evidence="8" type="ORF">N300_02157</name>
</gene>
<dbReference type="PANTHER" id="PTHR46543:SF1">
    <property type="entry name" value="ZINC FINGER CCHC DOMAIN-CONTAINING PROTEIN 7"/>
    <property type="match status" value="1"/>
</dbReference>
<dbReference type="GO" id="GO:0071036">
    <property type="term" value="P:nuclear polyadenylation-dependent snoRNA catabolic process"/>
    <property type="evidence" value="ECO:0007669"/>
    <property type="project" value="TreeGrafter"/>
</dbReference>
<keyword evidence="3" id="KW-0677">Repeat</keyword>
<evidence type="ECO:0000256" key="1">
    <source>
        <dbReference type="ARBA" id="ARBA00004123"/>
    </source>
</evidence>
<dbReference type="Proteomes" id="UP000054308">
    <property type="component" value="Unassembled WGS sequence"/>
</dbReference>
<evidence type="ECO:0000256" key="4">
    <source>
        <dbReference type="ARBA" id="ARBA00022771"/>
    </source>
</evidence>
<evidence type="ECO:0000256" key="6">
    <source>
        <dbReference type="ARBA" id="ARBA00023242"/>
    </source>
</evidence>
<name>A0A091J0L4_CALAN</name>
<evidence type="ECO:0000256" key="2">
    <source>
        <dbReference type="ARBA" id="ARBA00022723"/>
    </source>
</evidence>
<dbReference type="GO" id="GO:0008270">
    <property type="term" value="F:zinc ion binding"/>
    <property type="evidence" value="ECO:0007669"/>
    <property type="project" value="UniProtKB-KW"/>
</dbReference>
<dbReference type="GO" id="GO:0071037">
    <property type="term" value="P:nuclear polyadenylation-dependent snRNA catabolic process"/>
    <property type="evidence" value="ECO:0007669"/>
    <property type="project" value="TreeGrafter"/>
</dbReference>
<evidence type="ECO:0000256" key="3">
    <source>
        <dbReference type="ARBA" id="ARBA00022737"/>
    </source>
</evidence>
<keyword evidence="9" id="KW-1185">Reference proteome</keyword>
<dbReference type="InterPro" id="IPR051644">
    <property type="entry name" value="TRAMP_AT-DNA-binding"/>
</dbReference>
<dbReference type="AlphaFoldDB" id="A0A091J0L4"/>
<feature type="region of interest" description="Disordered" evidence="7">
    <location>
        <begin position="1"/>
        <end position="23"/>
    </location>
</feature>
<reference evidence="8 9" key="1">
    <citation type="submission" date="2014-04" db="EMBL/GenBank/DDBJ databases">
        <title>Genome evolution of avian class.</title>
        <authorList>
            <person name="Zhang G."/>
            <person name="Li C."/>
        </authorList>
    </citation>
    <scope>NUCLEOTIDE SEQUENCE [LARGE SCALE GENOMIC DNA]</scope>
    <source>
        <strain evidence="8">BGI_N300</strain>
    </source>
</reference>
<evidence type="ECO:0000256" key="5">
    <source>
        <dbReference type="ARBA" id="ARBA00022833"/>
    </source>
</evidence>
<evidence type="ECO:0000256" key="7">
    <source>
        <dbReference type="SAM" id="MobiDB-lite"/>
    </source>
</evidence>
<keyword evidence="6" id="KW-0539">Nucleus</keyword>
<comment type="subcellular location">
    <subcellularLocation>
        <location evidence="1">Nucleus</location>
    </subcellularLocation>
</comment>
<dbReference type="GO" id="GO:0071039">
    <property type="term" value="P:nuclear polyadenylation-dependent CUT catabolic process"/>
    <property type="evidence" value="ECO:0007669"/>
    <property type="project" value="TreeGrafter"/>
</dbReference>
<dbReference type="EMBL" id="KL218446">
    <property type="protein sequence ID" value="KFP05346.1"/>
    <property type="molecule type" value="Genomic_DNA"/>
</dbReference>
<feature type="compositionally biased region" description="Basic and acidic residues" evidence="7">
    <location>
        <begin position="67"/>
        <end position="83"/>
    </location>
</feature>
<keyword evidence="2" id="KW-0479">Metal-binding</keyword>
<feature type="non-terminal residue" evidence="8">
    <location>
        <position position="208"/>
    </location>
</feature>
<organism evidence="8 9">
    <name type="scientific">Calypte anna</name>
    <name type="common">Anna's hummingbird</name>
    <name type="synonym">Archilochus anna</name>
    <dbReference type="NCBI Taxonomy" id="9244"/>
    <lineage>
        <taxon>Eukaryota</taxon>
        <taxon>Metazoa</taxon>
        <taxon>Chordata</taxon>
        <taxon>Craniata</taxon>
        <taxon>Vertebrata</taxon>
        <taxon>Euteleostomi</taxon>
        <taxon>Archelosauria</taxon>
        <taxon>Archosauria</taxon>
        <taxon>Dinosauria</taxon>
        <taxon>Saurischia</taxon>
        <taxon>Theropoda</taxon>
        <taxon>Coelurosauria</taxon>
        <taxon>Aves</taxon>
        <taxon>Neognathae</taxon>
        <taxon>Neoaves</taxon>
        <taxon>Strisores</taxon>
        <taxon>Apodiformes</taxon>
        <taxon>Trochilidae</taxon>
        <taxon>Calypte</taxon>
    </lineage>
</organism>
<evidence type="ECO:0000313" key="9">
    <source>
        <dbReference type="Proteomes" id="UP000054308"/>
    </source>
</evidence>
<keyword evidence="4" id="KW-0863">Zinc-finger</keyword>
<feature type="non-terminal residue" evidence="8">
    <location>
        <position position="1"/>
    </location>
</feature>
<sequence>EDMEAYEDELYHEESSSEQSVDSEVEFHLYSQVHYSQNLGEISTLEVDEEADAAGATCHSSAPAEQQSRDKEISGFRAQRSDDPEVIVLSDSPDEDSVYKSKAKKPSSSSAQCLIGAPPGSSTPNHAAAEGGTTLDPGGSRPRKSPGGKLQPAHSARGFSIQDVLVIDDSSEEESLMSEGDDVESWMLLGAGVDDRDEDIMLNLEGCA</sequence>
<protein>
    <submittedName>
        <fullName evidence="8">Zinc finger CCHC domain-containing protein 7</fullName>
    </submittedName>
</protein>
<feature type="region of interest" description="Disordered" evidence="7">
    <location>
        <begin position="50"/>
        <end position="156"/>
    </location>
</feature>
<dbReference type="GO" id="GO:0071035">
    <property type="term" value="P:nuclear polyadenylation-dependent rRNA catabolic process"/>
    <property type="evidence" value="ECO:0007669"/>
    <property type="project" value="TreeGrafter"/>
</dbReference>
<accession>A0A091J0L4</accession>
<dbReference type="GO" id="GO:0071038">
    <property type="term" value="P:TRAMP-dependent tRNA surveillance pathway"/>
    <property type="evidence" value="ECO:0007669"/>
    <property type="project" value="TreeGrafter"/>
</dbReference>